<keyword evidence="1" id="KW-0812">Transmembrane</keyword>
<proteinExistence type="predicted"/>
<evidence type="ECO:0000256" key="1">
    <source>
        <dbReference type="SAM" id="Phobius"/>
    </source>
</evidence>
<reference evidence="3" key="1">
    <citation type="submission" date="2019-04" db="EMBL/GenBank/DDBJ databases">
        <title>Friends and foes A comparative genomics studyof 23 Aspergillus species from section Flavi.</title>
        <authorList>
            <consortium name="DOE Joint Genome Institute"/>
            <person name="Kjaerbolling I."/>
            <person name="Vesth T."/>
            <person name="Frisvad J.C."/>
            <person name="Nybo J.L."/>
            <person name="Theobald S."/>
            <person name="Kildgaard S."/>
            <person name="Isbrandt T."/>
            <person name="Kuo A."/>
            <person name="Sato A."/>
            <person name="Lyhne E.K."/>
            <person name="Kogle M.E."/>
            <person name="Wiebenga A."/>
            <person name="Kun R.S."/>
            <person name="Lubbers R.J."/>
            <person name="Makela M.R."/>
            <person name="Barry K."/>
            <person name="Chovatia M."/>
            <person name="Clum A."/>
            <person name="Daum C."/>
            <person name="Haridas S."/>
            <person name="He G."/>
            <person name="LaButti K."/>
            <person name="Lipzen A."/>
            <person name="Mondo S."/>
            <person name="Riley R."/>
            <person name="Salamov A."/>
            <person name="Simmons B.A."/>
            <person name="Magnuson J.K."/>
            <person name="Henrissat B."/>
            <person name="Mortensen U.H."/>
            <person name="Larsen T.O."/>
            <person name="Devries R.P."/>
            <person name="Grigoriev I.V."/>
            <person name="Machida M."/>
            <person name="Baker S.E."/>
            <person name="Andersen M.R."/>
        </authorList>
    </citation>
    <scope>NUCLEOTIDE SEQUENCE [LARGE SCALE GENOMIC DNA]</scope>
    <source>
        <strain evidence="3">IBT 14317</strain>
    </source>
</reference>
<dbReference type="PANTHER" id="PTHR40622">
    <property type="match status" value="1"/>
</dbReference>
<keyword evidence="1" id="KW-1133">Transmembrane helix</keyword>
<organism evidence="3">
    <name type="scientific">Petromyces alliaceus</name>
    <name type="common">Aspergillus alliaceus</name>
    <dbReference type="NCBI Taxonomy" id="209559"/>
    <lineage>
        <taxon>Eukaryota</taxon>
        <taxon>Fungi</taxon>
        <taxon>Dikarya</taxon>
        <taxon>Ascomycota</taxon>
        <taxon>Pezizomycotina</taxon>
        <taxon>Eurotiomycetes</taxon>
        <taxon>Eurotiomycetidae</taxon>
        <taxon>Eurotiales</taxon>
        <taxon>Aspergillaceae</taxon>
        <taxon>Aspergillus</taxon>
        <taxon>Aspergillus subgen. Circumdati</taxon>
    </lineage>
</organism>
<gene>
    <name evidence="3" type="ORF">BDV23DRAFT_149312</name>
</gene>
<feature type="chain" id="PRO_5024861583" evidence="2">
    <location>
        <begin position="20"/>
        <end position="329"/>
    </location>
</feature>
<evidence type="ECO:0000256" key="2">
    <source>
        <dbReference type="SAM" id="SignalP"/>
    </source>
</evidence>
<keyword evidence="1" id="KW-0472">Membrane</keyword>
<dbReference type="PANTHER" id="PTHR40622:SF1">
    <property type="match status" value="1"/>
</dbReference>
<feature type="transmembrane region" description="Helical" evidence="1">
    <location>
        <begin position="267"/>
        <end position="295"/>
    </location>
</feature>
<dbReference type="Proteomes" id="UP000326877">
    <property type="component" value="Unassembled WGS sequence"/>
</dbReference>
<dbReference type="AlphaFoldDB" id="A0A5N7CH34"/>
<dbReference type="EMBL" id="ML735229">
    <property type="protein sequence ID" value="KAE8393502.1"/>
    <property type="molecule type" value="Genomic_DNA"/>
</dbReference>
<accession>A0A5N7CH34</accession>
<name>A0A5N7CH34_PETAA</name>
<feature type="signal peptide" evidence="2">
    <location>
        <begin position="1"/>
        <end position="19"/>
    </location>
</feature>
<sequence length="329" mass="36324">MLLRFLSLTGALCLTSCAALSLPSTNNIELSGLNPEPRSRIIARPTNVPTALCSFADAECSKEIDLHSYLTLDFSTENGTLLANHDPIFPPTLPMRFHAVRHFHSGRETVDLAYELDAQPMPSRPAEVLGGVFLLKLRLIDLRGRPASDYIVTITLSQDSDGNLQITQLETNPILSHHHDEPPSSWVAQLTAGLEAMKDAAKNCMHGSASKNPTARPQHGHMQPPVDKHRTIAPQSHPHHHHHHRPGYWSGREKNFTRLVRPVVMPALLGVMAGVVACMVGFVLGRIIISVCYCIRGCRRQKTTVSQIDELESAPSEKERLLAMCDEQS</sequence>
<evidence type="ECO:0000313" key="3">
    <source>
        <dbReference type="EMBL" id="KAE8393502.1"/>
    </source>
</evidence>
<protein>
    <submittedName>
        <fullName evidence="3">Uncharacterized protein</fullName>
    </submittedName>
</protein>
<keyword evidence="2" id="KW-0732">Signal</keyword>
<dbReference type="OrthoDB" id="4367799at2759"/>